<evidence type="ECO:0000313" key="2">
    <source>
        <dbReference type="EMBL" id="MAG18320.1"/>
    </source>
</evidence>
<organism evidence="2 3">
    <name type="scientific">Candidatus Iainarchaeum sp</name>
    <dbReference type="NCBI Taxonomy" id="3101447"/>
    <lineage>
        <taxon>Archaea</taxon>
        <taxon>Candidatus Iainarchaeota</taxon>
        <taxon>Candidatus Iainarchaeia</taxon>
        <taxon>Candidatus Iainarchaeales</taxon>
        <taxon>Candidatus Iainarchaeaceae</taxon>
        <taxon>Candidatus Iainarchaeum</taxon>
    </lineage>
</organism>
<dbReference type="AlphaFoldDB" id="A0A2D6LQ61"/>
<name>A0A2D6LQ61_9ARCH</name>
<evidence type="ECO:0000256" key="1">
    <source>
        <dbReference type="SAM" id="MobiDB-lite"/>
    </source>
</evidence>
<accession>A0A2D6LQ61</accession>
<protein>
    <submittedName>
        <fullName evidence="2">Uncharacterized protein</fullName>
    </submittedName>
</protein>
<dbReference type="EMBL" id="NZBD01000015">
    <property type="protein sequence ID" value="MAG18320.1"/>
    <property type="molecule type" value="Genomic_DNA"/>
</dbReference>
<proteinExistence type="predicted"/>
<reference evidence="3" key="1">
    <citation type="submission" date="2017-09" db="EMBL/GenBank/DDBJ databases">
        <title>The Reconstruction of 2,631 Draft Metagenome-Assembled Genomes from the Global Oceans.</title>
        <authorList>
            <person name="Tully B.J."/>
            <person name="Graham E.D."/>
            <person name="Heidelberg J.F."/>
        </authorList>
    </citation>
    <scope>NUCLEOTIDE SEQUENCE [LARGE SCALE GENOMIC DNA]</scope>
</reference>
<dbReference type="Gene3D" id="1.10.1620.10">
    <property type="entry name" value="Ribosomal protein L39e"/>
    <property type="match status" value="1"/>
</dbReference>
<dbReference type="Proteomes" id="UP000226712">
    <property type="component" value="Unassembled WGS sequence"/>
</dbReference>
<gene>
    <name evidence="2" type="ORF">CL944_02500</name>
</gene>
<comment type="caution">
    <text evidence="2">The sequence shown here is derived from an EMBL/GenBank/DDBJ whole genome shotgun (WGS) entry which is preliminary data.</text>
</comment>
<dbReference type="InterPro" id="IPR023626">
    <property type="entry name" value="Ribosomal_eL39_dom_sf"/>
</dbReference>
<feature type="region of interest" description="Disordered" evidence="1">
    <location>
        <begin position="59"/>
        <end position="95"/>
    </location>
</feature>
<evidence type="ECO:0000313" key="3">
    <source>
        <dbReference type="Proteomes" id="UP000226712"/>
    </source>
</evidence>
<sequence>MGRKTEEEKEFLVSARKEIGSGLTNAPVWILQKAGKRIYNKRGNRHWRQTDLGTLFKKKQREQGKVKNIKRTKSGKKTITTLKKRRTGKKDSGRR</sequence>
<feature type="compositionally biased region" description="Basic residues" evidence="1">
    <location>
        <begin position="67"/>
        <end position="88"/>
    </location>
</feature>